<accession>A0A5E6MMV2</accession>
<comment type="catalytic activity">
    <reaction evidence="9 10">
        <text>a lipid X + a UDP-2-N,3-O-bis[(3R)-3-hydroxyacyl]-alpha-D-glucosamine = a lipid A disaccharide + UDP + H(+)</text>
        <dbReference type="Rhea" id="RHEA:67828"/>
        <dbReference type="ChEBI" id="CHEBI:15378"/>
        <dbReference type="ChEBI" id="CHEBI:58223"/>
        <dbReference type="ChEBI" id="CHEBI:137748"/>
        <dbReference type="ChEBI" id="CHEBI:176338"/>
        <dbReference type="ChEBI" id="CHEBI:176343"/>
        <dbReference type="EC" id="2.4.1.182"/>
    </reaction>
</comment>
<name>A0A5E6MMV2_9BACT</name>
<evidence type="ECO:0000256" key="11">
    <source>
        <dbReference type="SAM" id="MobiDB-lite"/>
    </source>
</evidence>
<evidence type="ECO:0000256" key="6">
    <source>
        <dbReference type="ARBA" id="ARBA00022676"/>
    </source>
</evidence>
<dbReference type="NCBIfam" id="TIGR00215">
    <property type="entry name" value="lpxB"/>
    <property type="match status" value="1"/>
</dbReference>
<reference evidence="12" key="1">
    <citation type="submission" date="2019-09" db="EMBL/GenBank/DDBJ databases">
        <authorList>
            <person name="Cremers G."/>
        </authorList>
    </citation>
    <scope>NUCLEOTIDE SEQUENCE [LARGE SCALE GENOMIC DNA]</scope>
    <source>
        <strain evidence="12">3B</strain>
    </source>
</reference>
<dbReference type="EC" id="2.4.1.182" evidence="2 10"/>
<evidence type="ECO:0000256" key="10">
    <source>
        <dbReference type="HAMAP-Rule" id="MF_00392"/>
    </source>
</evidence>
<evidence type="ECO:0000256" key="1">
    <source>
        <dbReference type="ARBA" id="ARBA00002056"/>
    </source>
</evidence>
<evidence type="ECO:0000256" key="2">
    <source>
        <dbReference type="ARBA" id="ARBA00012687"/>
    </source>
</evidence>
<dbReference type="EMBL" id="CABFUZ020000161">
    <property type="protein sequence ID" value="VVM07371.1"/>
    <property type="molecule type" value="Genomic_DNA"/>
</dbReference>
<feature type="compositionally biased region" description="Basic and acidic residues" evidence="11">
    <location>
        <begin position="384"/>
        <end position="409"/>
    </location>
</feature>
<comment type="function">
    <text evidence="1 10">Condensation of UDP-2,3-diacylglucosamine and 2,3-diacylglucosamine-1-phosphate to form lipid A disaccharide, a precursor of lipid A, a phosphorylated glycolipid that anchors the lipopolysaccharide to the outer membrane of the cell.</text>
</comment>
<evidence type="ECO:0000256" key="5">
    <source>
        <dbReference type="ARBA" id="ARBA00022556"/>
    </source>
</evidence>
<dbReference type="UniPathway" id="UPA00973"/>
<protein>
    <recommendedName>
        <fullName evidence="3 10">Lipid-A-disaccharide synthase</fullName>
        <ecNumber evidence="2 10">2.4.1.182</ecNumber>
    </recommendedName>
</protein>
<comment type="similarity">
    <text evidence="10">Belongs to the LpxB family.</text>
</comment>
<keyword evidence="8 10" id="KW-0443">Lipid metabolism</keyword>
<keyword evidence="7 10" id="KW-0808">Transferase</keyword>
<evidence type="ECO:0000313" key="13">
    <source>
        <dbReference type="Proteomes" id="UP000381693"/>
    </source>
</evidence>
<evidence type="ECO:0000256" key="4">
    <source>
        <dbReference type="ARBA" id="ARBA00022516"/>
    </source>
</evidence>
<dbReference type="InterPro" id="IPR003835">
    <property type="entry name" value="Glyco_trans_19"/>
</dbReference>
<dbReference type="OrthoDB" id="9801642at2"/>
<evidence type="ECO:0000256" key="7">
    <source>
        <dbReference type="ARBA" id="ARBA00022679"/>
    </source>
</evidence>
<evidence type="ECO:0000313" key="12">
    <source>
        <dbReference type="EMBL" id="VVM07371.1"/>
    </source>
</evidence>
<dbReference type="GO" id="GO:0016020">
    <property type="term" value="C:membrane"/>
    <property type="evidence" value="ECO:0007669"/>
    <property type="project" value="GOC"/>
</dbReference>
<dbReference type="PANTHER" id="PTHR30372:SF4">
    <property type="entry name" value="LIPID-A-DISACCHARIDE SYNTHASE, MITOCHONDRIAL-RELATED"/>
    <property type="match status" value="1"/>
</dbReference>
<dbReference type="RefSeq" id="WP_142525555.1">
    <property type="nucleotide sequence ID" value="NZ_CABFUZ020000161.1"/>
</dbReference>
<dbReference type="GO" id="GO:0005543">
    <property type="term" value="F:phospholipid binding"/>
    <property type="evidence" value="ECO:0007669"/>
    <property type="project" value="TreeGrafter"/>
</dbReference>
<comment type="caution">
    <text evidence="12">The sequence shown here is derived from an EMBL/GenBank/DDBJ whole genome shotgun (WGS) entry which is preliminary data.</text>
</comment>
<comment type="pathway">
    <text evidence="10">Bacterial outer membrane biogenesis; LPS lipid A biosynthesis.</text>
</comment>
<dbReference type="Proteomes" id="UP000381693">
    <property type="component" value="Unassembled WGS sequence"/>
</dbReference>
<proteinExistence type="inferred from homology"/>
<organism evidence="12 13">
    <name type="scientific">Methylacidimicrobium cyclopophantes</name>
    <dbReference type="NCBI Taxonomy" id="1041766"/>
    <lineage>
        <taxon>Bacteria</taxon>
        <taxon>Pseudomonadati</taxon>
        <taxon>Verrucomicrobiota</taxon>
        <taxon>Methylacidimicrobium</taxon>
    </lineage>
</organism>
<dbReference type="GO" id="GO:0009245">
    <property type="term" value="P:lipid A biosynthetic process"/>
    <property type="evidence" value="ECO:0007669"/>
    <property type="project" value="UniProtKB-UniRule"/>
</dbReference>
<evidence type="ECO:0000256" key="3">
    <source>
        <dbReference type="ARBA" id="ARBA00020902"/>
    </source>
</evidence>
<feature type="region of interest" description="Disordered" evidence="11">
    <location>
        <begin position="381"/>
        <end position="425"/>
    </location>
</feature>
<dbReference type="PANTHER" id="PTHR30372">
    <property type="entry name" value="LIPID-A-DISACCHARIDE SYNTHASE"/>
    <property type="match status" value="1"/>
</dbReference>
<dbReference type="AlphaFoldDB" id="A0A5E6MMV2"/>
<dbReference type="SUPFAM" id="SSF53756">
    <property type="entry name" value="UDP-Glycosyltransferase/glycogen phosphorylase"/>
    <property type="match status" value="1"/>
</dbReference>
<evidence type="ECO:0000256" key="9">
    <source>
        <dbReference type="ARBA" id="ARBA00048975"/>
    </source>
</evidence>
<keyword evidence="5 10" id="KW-0441">Lipid A biosynthesis</keyword>
<gene>
    <name evidence="10 12" type="primary">lpxB</name>
    <name evidence="12" type="ORF">MAMC_01577</name>
</gene>
<keyword evidence="13" id="KW-1185">Reference proteome</keyword>
<sequence>MTRSHPRKKFYLVAGEPSGDTLGALLIEALRRQEPEAVFRGAGGPKMAAAGQRQTVDLTKHAVVGLVEVLRHYPELRKLFHRLVREVEAARPDAVVLIDYPGFNLRLARVLRRRLPWIRIVFYVSPQVWAWKSGRAELLSESVDELLVLFPFEKEWYAQRGSSLSVSWVGHPLWDRLLSNEMPTLPPDRQTIALLPGSRESEIQRHLPLLLGAAAQMQKQREDLDFLWIVPDLRREAFARAQLALYGLECSLRLRVGYPLSHLSRCRLALLCSGSASLECAAVGTPQILVYKANPITYTVAKRVVRVRFLSMVNLLADSEIIPELVQERLSPDEIAHAALRLLANSVERARMVEAMGAALRPIAEPGASARAASRILALAARPRKTEETGETKKSTVDGRVRQGAREVGEESTAGSFASDAAAGP</sequence>
<dbReference type="Pfam" id="PF02684">
    <property type="entry name" value="LpxB"/>
    <property type="match status" value="1"/>
</dbReference>
<keyword evidence="4 10" id="KW-0444">Lipid biosynthesis</keyword>
<dbReference type="HAMAP" id="MF_00392">
    <property type="entry name" value="LpxB"/>
    <property type="match status" value="1"/>
</dbReference>
<evidence type="ECO:0000256" key="8">
    <source>
        <dbReference type="ARBA" id="ARBA00023098"/>
    </source>
</evidence>
<keyword evidence="6 10" id="KW-0328">Glycosyltransferase</keyword>
<dbReference type="GO" id="GO:0008915">
    <property type="term" value="F:lipid-A-disaccharide synthase activity"/>
    <property type="evidence" value="ECO:0007669"/>
    <property type="project" value="UniProtKB-UniRule"/>
</dbReference>